<dbReference type="PANTHER" id="PTHR33116">
    <property type="entry name" value="REVERSE TRANSCRIPTASE ZINC-BINDING DOMAIN-CONTAINING PROTEIN-RELATED-RELATED"/>
    <property type="match status" value="1"/>
</dbReference>
<dbReference type="RefSeq" id="XP_019085342.1">
    <property type="nucleotide sequence ID" value="XM_019229797.1"/>
</dbReference>
<dbReference type="SUPFAM" id="SSF53098">
    <property type="entry name" value="Ribonuclease H-like"/>
    <property type="match status" value="1"/>
</dbReference>
<dbReference type="Gene3D" id="3.30.420.10">
    <property type="entry name" value="Ribonuclease H-like superfamily/Ribonuclease H"/>
    <property type="match status" value="1"/>
</dbReference>
<dbReference type="InterPro" id="IPR043502">
    <property type="entry name" value="DNA/RNA_pol_sf"/>
</dbReference>
<reference evidence="2" key="1">
    <citation type="journal article" date="2014" name="Nat. Commun.">
        <title>The emerging biofuel crop Camelina sativa retains a highly undifferentiated hexaploid genome structure.</title>
        <authorList>
            <person name="Kagale S."/>
            <person name="Koh C."/>
            <person name="Nixon J."/>
            <person name="Bollina V."/>
            <person name="Clarke W.E."/>
            <person name="Tuteja R."/>
            <person name="Spillane C."/>
            <person name="Robinson S.J."/>
            <person name="Links M.G."/>
            <person name="Clarke C."/>
            <person name="Higgins E.E."/>
            <person name="Huebert T."/>
            <person name="Sharpe A.G."/>
            <person name="Parkin I.A."/>
        </authorList>
    </citation>
    <scope>NUCLEOTIDE SEQUENCE [LARGE SCALE GENOMIC DNA]</scope>
    <source>
        <strain evidence="2">cv. DH55</strain>
    </source>
</reference>
<reference evidence="3" key="2">
    <citation type="submission" date="2025-08" db="UniProtKB">
        <authorList>
            <consortium name="RefSeq"/>
        </authorList>
    </citation>
    <scope>IDENTIFICATION</scope>
    <source>
        <tissue evidence="3">Leaf</tissue>
    </source>
</reference>
<feature type="domain" description="Reverse transcriptase" evidence="1">
    <location>
        <begin position="39"/>
        <end position="350"/>
    </location>
</feature>
<dbReference type="GeneID" id="104748447"/>
<organism evidence="2 3">
    <name type="scientific">Camelina sativa</name>
    <name type="common">False flax</name>
    <name type="synonym">Myagrum sativum</name>
    <dbReference type="NCBI Taxonomy" id="90675"/>
    <lineage>
        <taxon>Eukaryota</taxon>
        <taxon>Viridiplantae</taxon>
        <taxon>Streptophyta</taxon>
        <taxon>Embryophyta</taxon>
        <taxon>Tracheophyta</taxon>
        <taxon>Spermatophyta</taxon>
        <taxon>Magnoliopsida</taxon>
        <taxon>eudicotyledons</taxon>
        <taxon>Gunneridae</taxon>
        <taxon>Pentapetalae</taxon>
        <taxon>rosids</taxon>
        <taxon>malvids</taxon>
        <taxon>Brassicales</taxon>
        <taxon>Brassicaceae</taxon>
        <taxon>Camelineae</taxon>
        <taxon>Camelina</taxon>
    </lineage>
</organism>
<dbReference type="CDD" id="cd01650">
    <property type="entry name" value="RT_nLTR_like"/>
    <property type="match status" value="1"/>
</dbReference>
<evidence type="ECO:0000259" key="1">
    <source>
        <dbReference type="PROSITE" id="PS50878"/>
    </source>
</evidence>
<dbReference type="SUPFAM" id="SSF56672">
    <property type="entry name" value="DNA/RNA polymerases"/>
    <property type="match status" value="1"/>
</dbReference>
<protein>
    <submittedName>
        <fullName evidence="3">Uncharacterized protein LOC104748447</fullName>
    </submittedName>
</protein>
<dbReference type="InterPro" id="IPR002156">
    <property type="entry name" value="RNaseH_domain"/>
</dbReference>
<evidence type="ECO:0000313" key="2">
    <source>
        <dbReference type="Proteomes" id="UP000694864"/>
    </source>
</evidence>
<dbReference type="InterPro" id="IPR026960">
    <property type="entry name" value="RVT-Znf"/>
</dbReference>
<dbReference type="InterPro" id="IPR000477">
    <property type="entry name" value="RT_dom"/>
</dbReference>
<dbReference type="PROSITE" id="PS50878">
    <property type="entry name" value="RT_POL"/>
    <property type="match status" value="1"/>
</dbReference>
<dbReference type="InterPro" id="IPR044730">
    <property type="entry name" value="RNase_H-like_dom_plant"/>
</dbReference>
<name>A0ABM1QF04_CAMSA</name>
<dbReference type="CDD" id="cd06222">
    <property type="entry name" value="RNase_H_like"/>
    <property type="match status" value="1"/>
</dbReference>
<dbReference type="InterPro" id="IPR012337">
    <property type="entry name" value="RNaseH-like_sf"/>
</dbReference>
<dbReference type="Proteomes" id="UP000694864">
    <property type="component" value="Chromosome 2"/>
</dbReference>
<sequence>MAVFSIHPGKGPGPDGFSSSFYQSFWTIIGEDVCRSIRSFFETSYLHPRQNETHVRLIPKISGPRKVGDYRPIALCNTHYKIIAKILTGRLQPILPELISPFQCAFVPNRAISDNVLITHEILHFLRTSEAKKFCSMAVKTDMSKAYDRIEWGFLKSVLEKLGFSERWISWISACVSSVSYSFLINGSPQGQVIPSRGLRQGDPLSPYLFILCTEVLSGLCVKAQDQGILSGIKVSRASPPVNHLLFADDTMFFCKSNARCCQALTQILAKYEKVSGQCINLTKSTITFSSKTPAEAKVRVKNSLNITQEGGLGNYLGLPENFGRKKRDIFASIVDKVRQRVHSWPGRFLSGAGKQVLLTTVLTALPIYPMSCFKLPVSLCKQIQSVLTRFWWDDKPEVKKMCWVSWESLTQPKYLGGLGFRDLEKFNDALLAKTGWRLLTQPDSLLTRVLLGKYCNSSSFLECSATPRVASHGWRSILTGRELLLKGLGWSVGNGACINVWRDAWLSLDHSQAPFGPPTADTAELKVQDLLCPVTNDWNVDVIRQILPQYEEPIRKLITSYVPSTDALVWLPENSGSYSTKSGYAIAKQFQQQSTIDSFNWNKQVWQTKLPPKLKNFLWKIAAGALPLGSNLVKRGMVGAANCKRCSLESRTLCGPTKPFHTHVRQTLVTKCSRSCEPPPCGVSLTPLVPWIMWNLWTARNLLLFENRVYSAIDVMHKAITDARQWQEAQLAIPKPSQRPLEILTPTTSAQSHVCFVDAAWCPASGSSGAGWILKDQSELILSQASATRPFVPSALAAEALAIRSALFHITSIAHFSSIRSLKICSDSQVLIKLLKTNGTHKELKGILHDIRCLQNSFSSILFSYISRSNNMEVDALAKSALSASVLVTNSSLSGV</sequence>
<dbReference type="Pfam" id="PF13966">
    <property type="entry name" value="zf-RVT"/>
    <property type="match status" value="1"/>
</dbReference>
<gene>
    <name evidence="3" type="primary">LOC104748447</name>
</gene>
<proteinExistence type="predicted"/>
<keyword evidence="2" id="KW-1185">Reference proteome</keyword>
<dbReference type="InterPro" id="IPR036397">
    <property type="entry name" value="RNaseH_sf"/>
</dbReference>
<dbReference type="Pfam" id="PF13456">
    <property type="entry name" value="RVT_3"/>
    <property type="match status" value="1"/>
</dbReference>
<evidence type="ECO:0000313" key="3">
    <source>
        <dbReference type="RefSeq" id="XP_019085342.1"/>
    </source>
</evidence>
<dbReference type="Pfam" id="PF00078">
    <property type="entry name" value="RVT_1"/>
    <property type="match status" value="1"/>
</dbReference>
<dbReference type="PANTHER" id="PTHR33116:SF86">
    <property type="entry name" value="REVERSE TRANSCRIPTASE DOMAIN-CONTAINING PROTEIN"/>
    <property type="match status" value="1"/>
</dbReference>
<accession>A0ABM1QF04</accession>